<reference evidence="2" key="1">
    <citation type="submission" date="2020-03" db="EMBL/GenBank/DDBJ databases">
        <authorList>
            <person name="Weist P."/>
        </authorList>
    </citation>
    <scope>NUCLEOTIDE SEQUENCE</scope>
</reference>
<evidence type="ECO:0000313" key="3">
    <source>
        <dbReference type="Proteomes" id="UP001153269"/>
    </source>
</evidence>
<sequence>MFWMDESRSGQHCSAPSLPPSLTPPPASALHSFSPPPFICTYLRGTSTLREGQQVYCMKNGKEIQKKKKSGVPEAADFSHCVGVKRNDLTTEPENCCSRSNKELEPLCLY</sequence>
<keyword evidence="3" id="KW-1185">Reference proteome</keyword>
<gene>
    <name evidence="2" type="ORF">PLEPLA_LOCUS34742</name>
</gene>
<name>A0A9N7VCW2_PLEPL</name>
<accession>A0A9N7VCW2</accession>
<feature type="region of interest" description="Disordered" evidence="1">
    <location>
        <begin position="1"/>
        <end position="29"/>
    </location>
</feature>
<proteinExistence type="predicted"/>
<evidence type="ECO:0000313" key="2">
    <source>
        <dbReference type="EMBL" id="CAB1447041.1"/>
    </source>
</evidence>
<dbReference type="AlphaFoldDB" id="A0A9N7VCW2"/>
<feature type="compositionally biased region" description="Pro residues" evidence="1">
    <location>
        <begin position="17"/>
        <end position="27"/>
    </location>
</feature>
<dbReference type="Proteomes" id="UP001153269">
    <property type="component" value="Unassembled WGS sequence"/>
</dbReference>
<dbReference type="EMBL" id="CADEAL010003934">
    <property type="protein sequence ID" value="CAB1447041.1"/>
    <property type="molecule type" value="Genomic_DNA"/>
</dbReference>
<comment type="caution">
    <text evidence="2">The sequence shown here is derived from an EMBL/GenBank/DDBJ whole genome shotgun (WGS) entry which is preliminary data.</text>
</comment>
<evidence type="ECO:0000256" key="1">
    <source>
        <dbReference type="SAM" id="MobiDB-lite"/>
    </source>
</evidence>
<protein>
    <submittedName>
        <fullName evidence="2">Uncharacterized protein</fullName>
    </submittedName>
</protein>
<organism evidence="2 3">
    <name type="scientific">Pleuronectes platessa</name>
    <name type="common">European plaice</name>
    <dbReference type="NCBI Taxonomy" id="8262"/>
    <lineage>
        <taxon>Eukaryota</taxon>
        <taxon>Metazoa</taxon>
        <taxon>Chordata</taxon>
        <taxon>Craniata</taxon>
        <taxon>Vertebrata</taxon>
        <taxon>Euteleostomi</taxon>
        <taxon>Actinopterygii</taxon>
        <taxon>Neopterygii</taxon>
        <taxon>Teleostei</taxon>
        <taxon>Neoteleostei</taxon>
        <taxon>Acanthomorphata</taxon>
        <taxon>Carangaria</taxon>
        <taxon>Pleuronectiformes</taxon>
        <taxon>Pleuronectoidei</taxon>
        <taxon>Pleuronectidae</taxon>
        <taxon>Pleuronectes</taxon>
    </lineage>
</organism>